<dbReference type="InterPro" id="IPR012337">
    <property type="entry name" value="RNaseH-like_sf"/>
</dbReference>
<dbReference type="SUPFAM" id="SSF53098">
    <property type="entry name" value="Ribonuclease H-like"/>
    <property type="match status" value="1"/>
</dbReference>
<feature type="domain" description="Integrase catalytic" evidence="1">
    <location>
        <begin position="3"/>
        <end position="61"/>
    </location>
</feature>
<dbReference type="Proteomes" id="UP000254123">
    <property type="component" value="Unassembled WGS sequence"/>
</dbReference>
<protein>
    <recommendedName>
        <fullName evidence="1">Integrase catalytic domain-containing protein</fullName>
    </recommendedName>
</protein>
<evidence type="ECO:0000313" key="2">
    <source>
        <dbReference type="EMBL" id="SUD98849.1"/>
    </source>
</evidence>
<dbReference type="GO" id="GO:0003676">
    <property type="term" value="F:nucleic acid binding"/>
    <property type="evidence" value="ECO:0007669"/>
    <property type="project" value="InterPro"/>
</dbReference>
<dbReference type="STRING" id="1123034.GCA_000685805_02101"/>
<dbReference type="InterPro" id="IPR050900">
    <property type="entry name" value="Transposase_IS3/IS150/IS904"/>
</dbReference>
<accession>A0A379LR39</accession>
<evidence type="ECO:0000259" key="1">
    <source>
        <dbReference type="Pfam" id="PF13683"/>
    </source>
</evidence>
<dbReference type="GO" id="GO:0015074">
    <property type="term" value="P:DNA integration"/>
    <property type="evidence" value="ECO:0007669"/>
    <property type="project" value="InterPro"/>
</dbReference>
<dbReference type="PANTHER" id="PTHR46889:SF4">
    <property type="entry name" value="TRANSPOSASE INSO FOR INSERTION SEQUENCE ELEMENT IS911B-RELATED"/>
    <property type="match status" value="1"/>
</dbReference>
<dbReference type="EMBL" id="UGVC01000005">
    <property type="protein sequence ID" value="SUD98849.1"/>
    <property type="molecule type" value="Genomic_DNA"/>
</dbReference>
<organism evidence="2 3">
    <name type="scientific">Psychrobacter phenylpyruvicus</name>
    <dbReference type="NCBI Taxonomy" id="29432"/>
    <lineage>
        <taxon>Bacteria</taxon>
        <taxon>Pseudomonadati</taxon>
        <taxon>Pseudomonadota</taxon>
        <taxon>Gammaproteobacteria</taxon>
        <taxon>Moraxellales</taxon>
        <taxon>Moraxellaceae</taxon>
        <taxon>Psychrobacter</taxon>
    </lineage>
</organism>
<dbReference type="AlphaFoldDB" id="A0A379LR39"/>
<sequence>MDGRGRALDNIFVERLWRSVKYECVYLRQFETVSQARAGLKEYFEFYNHERLHQSLDYHTPAQVYLANNSSDNESFYQPNSILIL</sequence>
<proteinExistence type="predicted"/>
<dbReference type="Pfam" id="PF13683">
    <property type="entry name" value="rve_3"/>
    <property type="match status" value="1"/>
</dbReference>
<name>A0A379LR39_9GAMM</name>
<dbReference type="PANTHER" id="PTHR46889">
    <property type="entry name" value="TRANSPOSASE INSF FOR INSERTION SEQUENCE IS3B-RELATED"/>
    <property type="match status" value="1"/>
</dbReference>
<evidence type="ECO:0000313" key="3">
    <source>
        <dbReference type="Proteomes" id="UP000254123"/>
    </source>
</evidence>
<gene>
    <name evidence="2" type="ORF">NCTC10526_02832</name>
</gene>
<dbReference type="Gene3D" id="3.30.420.10">
    <property type="entry name" value="Ribonuclease H-like superfamily/Ribonuclease H"/>
    <property type="match status" value="1"/>
</dbReference>
<dbReference type="InterPro" id="IPR001584">
    <property type="entry name" value="Integrase_cat-core"/>
</dbReference>
<reference evidence="2 3" key="1">
    <citation type="submission" date="2018-06" db="EMBL/GenBank/DDBJ databases">
        <authorList>
            <consortium name="Pathogen Informatics"/>
            <person name="Doyle S."/>
        </authorList>
    </citation>
    <scope>NUCLEOTIDE SEQUENCE [LARGE SCALE GENOMIC DNA]</scope>
    <source>
        <strain evidence="2 3">NCTC10526</strain>
    </source>
</reference>
<dbReference type="InterPro" id="IPR036397">
    <property type="entry name" value="RNaseH_sf"/>
</dbReference>
<keyword evidence="3" id="KW-1185">Reference proteome</keyword>